<evidence type="ECO:0000256" key="4">
    <source>
        <dbReference type="ARBA" id="ARBA00023136"/>
    </source>
</evidence>
<dbReference type="AlphaFoldDB" id="A0A2T7BN03"/>
<dbReference type="PANTHER" id="PTHR43701:SF2">
    <property type="entry name" value="MEMBRANE TRANSPORTER PROTEIN YJNA-RELATED"/>
    <property type="match status" value="1"/>
</dbReference>
<dbReference type="InterPro" id="IPR002781">
    <property type="entry name" value="TM_pro_TauE-like"/>
</dbReference>
<comment type="similarity">
    <text evidence="5">Belongs to the 4-toluene sulfonate uptake permease (TSUP) (TC 2.A.102) family.</text>
</comment>
<dbReference type="OrthoDB" id="5189995at2"/>
<feature type="transmembrane region" description="Helical" evidence="5">
    <location>
        <begin position="248"/>
        <end position="266"/>
    </location>
</feature>
<dbReference type="GO" id="GO:0005886">
    <property type="term" value="C:plasma membrane"/>
    <property type="evidence" value="ECO:0007669"/>
    <property type="project" value="UniProtKB-SubCell"/>
</dbReference>
<proteinExistence type="inferred from homology"/>
<dbReference type="Pfam" id="PF01925">
    <property type="entry name" value="TauE"/>
    <property type="match status" value="1"/>
</dbReference>
<comment type="subcellular location">
    <subcellularLocation>
        <location evidence="5">Cell membrane</location>
        <topology evidence="5">Multi-pass membrane protein</topology>
    </subcellularLocation>
    <subcellularLocation>
        <location evidence="1">Membrane</location>
        <topology evidence="1">Multi-pass membrane protein</topology>
    </subcellularLocation>
</comment>
<organism evidence="6 7">
    <name type="scientific">Chitinophaga parva</name>
    <dbReference type="NCBI Taxonomy" id="2169414"/>
    <lineage>
        <taxon>Bacteria</taxon>
        <taxon>Pseudomonadati</taxon>
        <taxon>Bacteroidota</taxon>
        <taxon>Chitinophagia</taxon>
        <taxon>Chitinophagales</taxon>
        <taxon>Chitinophagaceae</taxon>
        <taxon>Chitinophaga</taxon>
    </lineage>
</organism>
<evidence type="ECO:0000256" key="3">
    <source>
        <dbReference type="ARBA" id="ARBA00022989"/>
    </source>
</evidence>
<dbReference type="InterPro" id="IPR051598">
    <property type="entry name" value="TSUP/Inactive_protease-like"/>
</dbReference>
<evidence type="ECO:0000256" key="2">
    <source>
        <dbReference type="ARBA" id="ARBA00022692"/>
    </source>
</evidence>
<dbReference type="Proteomes" id="UP000244450">
    <property type="component" value="Unassembled WGS sequence"/>
</dbReference>
<feature type="transmembrane region" description="Helical" evidence="5">
    <location>
        <begin position="79"/>
        <end position="98"/>
    </location>
</feature>
<accession>A0A2T7BN03</accession>
<name>A0A2T7BN03_9BACT</name>
<evidence type="ECO:0000256" key="5">
    <source>
        <dbReference type="RuleBase" id="RU363041"/>
    </source>
</evidence>
<evidence type="ECO:0000256" key="1">
    <source>
        <dbReference type="ARBA" id="ARBA00004141"/>
    </source>
</evidence>
<sequence length="268" mass="28626">MMDLVQQNNYLVVIAIGVVVGYLSGLLGKGGSAISTPALQIFAGINPFYALASPLPAAITSTISASTVYRKEHLFDKRVILLCAVVGIPATVMGAQVSDYLKGKTLMVLTALFIIGLGVSLAVTFLRKHDKENYNTTSNTAGQQASAVNIYIIVAAFAIGLLSGLLANAGGVLFSTFFIKKLHMPIKRALACSVVLSALLSIPGTIWHWHLGHIDWSIALVLAVTALPFSWLGARTSVRMNTARLERLFAFTLIGFGVFDIVYTLAVK</sequence>
<keyword evidence="2 5" id="KW-0812">Transmembrane</keyword>
<evidence type="ECO:0000313" key="6">
    <source>
        <dbReference type="EMBL" id="PUZ29046.1"/>
    </source>
</evidence>
<gene>
    <name evidence="6" type="ORF">DCC81_06135</name>
</gene>
<keyword evidence="3 5" id="KW-1133">Transmembrane helix</keyword>
<comment type="caution">
    <text evidence="6">The sequence shown here is derived from an EMBL/GenBank/DDBJ whole genome shotgun (WGS) entry which is preliminary data.</text>
</comment>
<keyword evidence="7" id="KW-1185">Reference proteome</keyword>
<dbReference type="PANTHER" id="PTHR43701">
    <property type="entry name" value="MEMBRANE TRANSPORTER PROTEIN MJ0441-RELATED"/>
    <property type="match status" value="1"/>
</dbReference>
<keyword evidence="4 5" id="KW-0472">Membrane</keyword>
<feature type="transmembrane region" description="Helical" evidence="5">
    <location>
        <begin position="150"/>
        <end position="178"/>
    </location>
</feature>
<reference evidence="6 7" key="1">
    <citation type="submission" date="2018-04" db="EMBL/GenBank/DDBJ databases">
        <title>Chitinophaga fuyangensis sp. nov., isolated from soil in a chemical factory.</title>
        <authorList>
            <person name="Chen K."/>
        </authorList>
    </citation>
    <scope>NUCLEOTIDE SEQUENCE [LARGE SCALE GENOMIC DNA]</scope>
    <source>
        <strain evidence="6 7">LY-1</strain>
    </source>
</reference>
<feature type="transmembrane region" description="Helical" evidence="5">
    <location>
        <begin position="216"/>
        <end position="236"/>
    </location>
</feature>
<keyword evidence="5" id="KW-1003">Cell membrane</keyword>
<feature type="transmembrane region" description="Helical" evidence="5">
    <location>
        <begin position="39"/>
        <end position="59"/>
    </location>
</feature>
<feature type="transmembrane region" description="Helical" evidence="5">
    <location>
        <begin position="6"/>
        <end position="27"/>
    </location>
</feature>
<feature type="transmembrane region" description="Helical" evidence="5">
    <location>
        <begin position="105"/>
        <end position="126"/>
    </location>
</feature>
<dbReference type="EMBL" id="QCYK01000001">
    <property type="protein sequence ID" value="PUZ29046.1"/>
    <property type="molecule type" value="Genomic_DNA"/>
</dbReference>
<feature type="transmembrane region" description="Helical" evidence="5">
    <location>
        <begin position="190"/>
        <end position="210"/>
    </location>
</feature>
<protein>
    <recommendedName>
        <fullName evidence="5">Probable membrane transporter protein</fullName>
    </recommendedName>
</protein>
<evidence type="ECO:0000313" key="7">
    <source>
        <dbReference type="Proteomes" id="UP000244450"/>
    </source>
</evidence>